<comment type="subunit">
    <text evidence="3">Homohexamer; trimer of dimers.</text>
</comment>
<dbReference type="InterPro" id="IPR013780">
    <property type="entry name" value="Glyco_hydro_b"/>
</dbReference>
<dbReference type="Gene3D" id="3.20.20.80">
    <property type="entry name" value="Glycosidases"/>
    <property type="match status" value="1"/>
</dbReference>
<dbReference type="Pfam" id="PF22848">
    <property type="entry name" value="ASD1_dom"/>
    <property type="match status" value="1"/>
</dbReference>
<dbReference type="EMBL" id="BAABGP010000024">
    <property type="protein sequence ID" value="GAA4491403.1"/>
    <property type="molecule type" value="Genomic_DNA"/>
</dbReference>
<evidence type="ECO:0000259" key="8">
    <source>
        <dbReference type="SMART" id="SM00813"/>
    </source>
</evidence>
<protein>
    <recommendedName>
        <fullName evidence="4">non-reducing end alpha-L-arabinofuranosidase</fullName>
        <ecNumber evidence="4">3.2.1.55</ecNumber>
    </recommendedName>
</protein>
<comment type="similarity">
    <text evidence="2">Belongs to the glycosyl hydrolase 51 family.</text>
</comment>
<dbReference type="Proteomes" id="UP001500731">
    <property type="component" value="Unassembled WGS sequence"/>
</dbReference>
<evidence type="ECO:0000256" key="4">
    <source>
        <dbReference type="ARBA" id="ARBA00012670"/>
    </source>
</evidence>
<dbReference type="SUPFAM" id="SSF51445">
    <property type="entry name" value="(Trans)glycosidases"/>
    <property type="match status" value="1"/>
</dbReference>
<dbReference type="SUPFAM" id="SSF51011">
    <property type="entry name" value="Glycosyl hydrolase domain"/>
    <property type="match status" value="1"/>
</dbReference>
<proteinExistence type="inferred from homology"/>
<keyword evidence="7" id="KW-0326">Glycosidase</keyword>
<gene>
    <name evidence="9" type="ORF">GCM10023171_35260</name>
</gene>
<dbReference type="EC" id="3.2.1.55" evidence="4"/>
<keyword evidence="6" id="KW-0119">Carbohydrate metabolism</keyword>
<evidence type="ECO:0000256" key="5">
    <source>
        <dbReference type="ARBA" id="ARBA00022801"/>
    </source>
</evidence>
<dbReference type="RefSeq" id="WP_345188766.1">
    <property type="nucleotide sequence ID" value="NZ_BAABGP010000024.1"/>
</dbReference>
<evidence type="ECO:0000256" key="6">
    <source>
        <dbReference type="ARBA" id="ARBA00023277"/>
    </source>
</evidence>
<dbReference type="Gene3D" id="2.60.40.1180">
    <property type="entry name" value="Golgi alpha-mannosidase II"/>
    <property type="match status" value="1"/>
</dbReference>
<evidence type="ECO:0000313" key="10">
    <source>
        <dbReference type="Proteomes" id="UP001500731"/>
    </source>
</evidence>
<sequence>MTLTEATRSAALSVSRPIYGVIDLDLPGPTISRHLYGHFAEHLGNCIYGGFFAPGATKVPTRDGIRLDIVEALKALDIPNLRWPGGCFADEYHWMDGVGPRTNRPTMVNSNWGSVVEDNSFGTHEFMELCELLDAEPYISANIGSGTVREASEWIEYLTREDDSPMARLRRANGRDEPWKIRFWGLGNEPWGCGGRFSAEAYAQVARTFGLYGREHNGNQLYRIAAGANNDDYHWTEVLMKSLGYQIGSGEVRGEGAGGFDAISFHYYTLQGGWEAKGLATEFGLDEYYRTVFAAARIETLLAGHSAIMDAYDPEKKIGLVLDEWGTWFDVEPGTNPGFLFQQNTLRDAIVAGIHFDAFHRHADRLAMANIAQTVNVLQAMILTDGDDMVLTPTYHVFEMNKGHHDARALDIRMVGDLPSIEVGEKRVPIVSLSASTKQGRILISLTNAHAEEITEVTLDLRGAHLGSPVGRILTAATLNAHNTTAAPTSVAPRAFEGVALEQGLLRVYLPRHSFVTIEIPTEV</sequence>
<evidence type="ECO:0000256" key="2">
    <source>
        <dbReference type="ARBA" id="ARBA00007186"/>
    </source>
</evidence>
<keyword evidence="10" id="KW-1185">Reference proteome</keyword>
<evidence type="ECO:0000256" key="7">
    <source>
        <dbReference type="ARBA" id="ARBA00023295"/>
    </source>
</evidence>
<dbReference type="InterPro" id="IPR055235">
    <property type="entry name" value="ASD1_cat"/>
</dbReference>
<comment type="caution">
    <text evidence="9">The sequence shown here is derived from an EMBL/GenBank/DDBJ whole genome shotgun (WGS) entry which is preliminary data.</text>
</comment>
<evidence type="ECO:0000256" key="1">
    <source>
        <dbReference type="ARBA" id="ARBA00001462"/>
    </source>
</evidence>
<evidence type="ECO:0000313" key="9">
    <source>
        <dbReference type="EMBL" id="GAA4491403.1"/>
    </source>
</evidence>
<dbReference type="InterPro" id="IPR017853">
    <property type="entry name" value="GH"/>
</dbReference>
<accession>A0ABP8PSL7</accession>
<organism evidence="9 10">
    <name type="scientific">Microbacterium panaciterrae</name>
    <dbReference type="NCBI Taxonomy" id="985759"/>
    <lineage>
        <taxon>Bacteria</taxon>
        <taxon>Bacillati</taxon>
        <taxon>Actinomycetota</taxon>
        <taxon>Actinomycetes</taxon>
        <taxon>Micrococcales</taxon>
        <taxon>Microbacteriaceae</taxon>
        <taxon>Microbacterium</taxon>
    </lineage>
</organism>
<dbReference type="InterPro" id="IPR010720">
    <property type="entry name" value="Alpha-L-AF_C"/>
</dbReference>
<dbReference type="Pfam" id="PF06964">
    <property type="entry name" value="Alpha-L-AF_C"/>
    <property type="match status" value="1"/>
</dbReference>
<evidence type="ECO:0000256" key="3">
    <source>
        <dbReference type="ARBA" id="ARBA00011165"/>
    </source>
</evidence>
<name>A0ABP8PSL7_9MICO</name>
<reference evidence="10" key="1">
    <citation type="journal article" date="2019" name="Int. J. Syst. Evol. Microbiol.">
        <title>The Global Catalogue of Microorganisms (GCM) 10K type strain sequencing project: providing services to taxonomists for standard genome sequencing and annotation.</title>
        <authorList>
            <consortium name="The Broad Institute Genomics Platform"/>
            <consortium name="The Broad Institute Genome Sequencing Center for Infectious Disease"/>
            <person name="Wu L."/>
            <person name="Ma J."/>
        </authorList>
    </citation>
    <scope>NUCLEOTIDE SEQUENCE [LARGE SCALE GENOMIC DNA]</scope>
    <source>
        <strain evidence="10">JCM 17839</strain>
    </source>
</reference>
<feature type="domain" description="Alpha-L-arabinofuranosidase C-terminal" evidence="8">
    <location>
        <begin position="323"/>
        <end position="514"/>
    </location>
</feature>
<comment type="catalytic activity">
    <reaction evidence="1">
        <text>Hydrolysis of terminal non-reducing alpha-L-arabinofuranoside residues in alpha-L-arabinosides.</text>
        <dbReference type="EC" id="3.2.1.55"/>
    </reaction>
</comment>
<keyword evidence="5" id="KW-0378">Hydrolase</keyword>
<dbReference type="PANTHER" id="PTHR43576">
    <property type="entry name" value="ALPHA-L-ARABINOFURANOSIDASE C-RELATED"/>
    <property type="match status" value="1"/>
</dbReference>
<dbReference type="PANTHER" id="PTHR43576:SF2">
    <property type="entry name" value="INTRACELLULAR EXO-ALPHA-L-ARABINOFURANOSIDASE 2"/>
    <property type="match status" value="1"/>
</dbReference>
<dbReference type="SMART" id="SM00813">
    <property type="entry name" value="Alpha-L-AF_C"/>
    <property type="match status" value="1"/>
</dbReference>